<dbReference type="AlphaFoldDB" id="A0A0A8ZYK6"/>
<reference evidence="2" key="1">
    <citation type="submission" date="2014-09" db="EMBL/GenBank/DDBJ databases">
        <authorList>
            <person name="Magalhaes I.L.F."/>
            <person name="Oliveira U."/>
            <person name="Santos F.R."/>
            <person name="Vidigal T.H.D.A."/>
            <person name="Brescovit A.D."/>
            <person name="Santos A.J."/>
        </authorList>
    </citation>
    <scope>NUCLEOTIDE SEQUENCE</scope>
    <source>
        <tissue evidence="2">Shoot tissue taken approximately 20 cm above the soil surface</tissue>
    </source>
</reference>
<name>A0A0A8ZYK6_ARUDO</name>
<sequence length="21" mass="2262">MEGSQQGQNSLEGHCWSILTG</sequence>
<proteinExistence type="predicted"/>
<feature type="region of interest" description="Disordered" evidence="1">
    <location>
        <begin position="1"/>
        <end position="21"/>
    </location>
</feature>
<organism evidence="2">
    <name type="scientific">Arundo donax</name>
    <name type="common">Giant reed</name>
    <name type="synonym">Donax arundinaceus</name>
    <dbReference type="NCBI Taxonomy" id="35708"/>
    <lineage>
        <taxon>Eukaryota</taxon>
        <taxon>Viridiplantae</taxon>
        <taxon>Streptophyta</taxon>
        <taxon>Embryophyta</taxon>
        <taxon>Tracheophyta</taxon>
        <taxon>Spermatophyta</taxon>
        <taxon>Magnoliopsida</taxon>
        <taxon>Liliopsida</taxon>
        <taxon>Poales</taxon>
        <taxon>Poaceae</taxon>
        <taxon>PACMAD clade</taxon>
        <taxon>Arundinoideae</taxon>
        <taxon>Arundineae</taxon>
        <taxon>Arundo</taxon>
    </lineage>
</organism>
<evidence type="ECO:0000256" key="1">
    <source>
        <dbReference type="SAM" id="MobiDB-lite"/>
    </source>
</evidence>
<protein>
    <submittedName>
        <fullName evidence="2">Uncharacterized protein</fullName>
    </submittedName>
</protein>
<feature type="compositionally biased region" description="Polar residues" evidence="1">
    <location>
        <begin position="1"/>
        <end position="11"/>
    </location>
</feature>
<dbReference type="EMBL" id="GBRH01255087">
    <property type="protein sequence ID" value="JAD42808.1"/>
    <property type="molecule type" value="Transcribed_RNA"/>
</dbReference>
<evidence type="ECO:0000313" key="2">
    <source>
        <dbReference type="EMBL" id="JAD42808.1"/>
    </source>
</evidence>
<accession>A0A0A8ZYK6</accession>
<reference evidence="2" key="2">
    <citation type="journal article" date="2015" name="Data Brief">
        <title>Shoot transcriptome of the giant reed, Arundo donax.</title>
        <authorList>
            <person name="Barrero R.A."/>
            <person name="Guerrero F.D."/>
            <person name="Moolhuijzen P."/>
            <person name="Goolsby J.A."/>
            <person name="Tidwell J."/>
            <person name="Bellgard S.E."/>
            <person name="Bellgard M.I."/>
        </authorList>
    </citation>
    <scope>NUCLEOTIDE SEQUENCE</scope>
    <source>
        <tissue evidence="2">Shoot tissue taken approximately 20 cm above the soil surface</tissue>
    </source>
</reference>